<dbReference type="Pfam" id="PF00515">
    <property type="entry name" value="TPR_1"/>
    <property type="match status" value="1"/>
</dbReference>
<dbReference type="Gene3D" id="1.25.40.10">
    <property type="entry name" value="Tetratricopeptide repeat domain"/>
    <property type="match status" value="1"/>
</dbReference>
<dbReference type="PROSITE" id="PS50005">
    <property type="entry name" value="TPR"/>
    <property type="match status" value="1"/>
</dbReference>
<dbReference type="InterPro" id="IPR011990">
    <property type="entry name" value="TPR-like_helical_dom_sf"/>
</dbReference>
<name>A0A7C4U845_UNCW3</name>
<reference evidence="3" key="1">
    <citation type="journal article" date="2020" name="mSystems">
        <title>Genome- and Community-Level Interaction Insights into Carbon Utilization and Element Cycling Functions of Hydrothermarchaeota in Hydrothermal Sediment.</title>
        <authorList>
            <person name="Zhou Z."/>
            <person name="Liu Y."/>
            <person name="Xu W."/>
            <person name="Pan J."/>
            <person name="Luo Z.H."/>
            <person name="Li M."/>
        </authorList>
    </citation>
    <scope>NUCLEOTIDE SEQUENCE [LARGE SCALE GENOMIC DNA]</scope>
    <source>
        <strain evidence="3">SpSt-780</strain>
    </source>
</reference>
<keyword evidence="1" id="KW-0802">TPR repeat</keyword>
<keyword evidence="2" id="KW-1133">Transmembrane helix</keyword>
<evidence type="ECO:0000256" key="1">
    <source>
        <dbReference type="PROSITE-ProRule" id="PRU00339"/>
    </source>
</evidence>
<protein>
    <submittedName>
        <fullName evidence="3">Tetratricopeptide repeat protein</fullName>
    </submittedName>
</protein>
<keyword evidence="2" id="KW-0472">Membrane</keyword>
<feature type="transmembrane region" description="Helical" evidence="2">
    <location>
        <begin position="111"/>
        <end position="131"/>
    </location>
</feature>
<sequence length="226" mass="26515">MFFLNIIILMNDDILKNANNLYREGKYEEALNEYLKIEKRNPYLYYNIGNSYYRLGKKGLALLYYKKAFYLNPRDRDIRNNIEIIEGKRRFENPIAGFFYSFLTSFSLNEAFLIFILLYGIGCILLTIFFIKRLQSLLITSILFIILSFVFIPNILYWITRINSNECVIIENTSGRSGPGENFQEIVEFQEGLSGKVLKRDDGWYLFSSGEEIGWINGGLKFIIEK</sequence>
<dbReference type="EMBL" id="DTHG01000097">
    <property type="protein sequence ID" value="HGW92453.1"/>
    <property type="molecule type" value="Genomic_DNA"/>
</dbReference>
<evidence type="ECO:0000256" key="2">
    <source>
        <dbReference type="SAM" id="Phobius"/>
    </source>
</evidence>
<dbReference type="SMART" id="SM00028">
    <property type="entry name" value="TPR"/>
    <property type="match status" value="1"/>
</dbReference>
<gene>
    <name evidence="3" type="ORF">ENV67_07960</name>
</gene>
<comment type="caution">
    <text evidence="3">The sequence shown here is derived from an EMBL/GenBank/DDBJ whole genome shotgun (WGS) entry which is preliminary data.</text>
</comment>
<dbReference type="SUPFAM" id="SSF48452">
    <property type="entry name" value="TPR-like"/>
    <property type="match status" value="1"/>
</dbReference>
<proteinExistence type="predicted"/>
<feature type="repeat" description="TPR" evidence="1">
    <location>
        <begin position="42"/>
        <end position="75"/>
    </location>
</feature>
<dbReference type="AlphaFoldDB" id="A0A7C4U845"/>
<organism evidence="3">
    <name type="scientific">candidate division WOR-3 bacterium</name>
    <dbReference type="NCBI Taxonomy" id="2052148"/>
    <lineage>
        <taxon>Bacteria</taxon>
        <taxon>Bacteria division WOR-3</taxon>
    </lineage>
</organism>
<dbReference type="InterPro" id="IPR019734">
    <property type="entry name" value="TPR_rpt"/>
</dbReference>
<evidence type="ECO:0000313" key="3">
    <source>
        <dbReference type="EMBL" id="HGW92453.1"/>
    </source>
</evidence>
<feature type="transmembrane region" description="Helical" evidence="2">
    <location>
        <begin position="138"/>
        <end position="159"/>
    </location>
</feature>
<accession>A0A7C4U845</accession>
<keyword evidence="2" id="KW-0812">Transmembrane</keyword>